<dbReference type="PANTHER" id="PTHR43649">
    <property type="entry name" value="ARABINOSE-BINDING PROTEIN-RELATED"/>
    <property type="match status" value="1"/>
</dbReference>
<evidence type="ECO:0000256" key="1">
    <source>
        <dbReference type="ARBA" id="ARBA00008520"/>
    </source>
</evidence>
<protein>
    <submittedName>
        <fullName evidence="7">ABC transporter substrate-binding protein</fullName>
    </submittedName>
</protein>
<evidence type="ECO:0000256" key="3">
    <source>
        <dbReference type="ARBA" id="ARBA00022729"/>
    </source>
</evidence>
<sequence>MKKVVFLSVLALMLVLSACSGGNNNQQGNGQNDGNDGNDGGSKETVTIELAAGADGSKQRDAAIERFNETHTDIQIKYVELPSVPNEQLTRYSTWFNSHSETPDLFLMDVTWPKMFASAGWIAPLDEYLDDDFKERFWPAALEVAQMDGKQYGVQSYMDVGALYYRTDLLEKYGHEVPTTWTELEEISKDIIAQENNPNLVGYVFQGAKIEGATLNWLEFFWGNGGEVMDEEGNIRVDSPEGIEAMRTMQGLVHESGISPVSVATSNPNDNKIVFGNGNAIFMRNWPSFYEVMKDEVVKGNYDVAPLPHHEGFEDHSSTGGWVYGINSNSEHKEEAAEVMKWFLSNEEQKDMAINGGVIPSVKAVVEDPAVIEAQPVFEKLTAILENAKSRPALRAYEQFSRALQTEVNLAMNNLKDAEQAMKDAQKEIDKIEQ</sequence>
<keyword evidence="8" id="KW-1185">Reference proteome</keyword>
<dbReference type="InterPro" id="IPR006059">
    <property type="entry name" value="SBP"/>
</dbReference>
<keyword evidence="4" id="KW-0175">Coiled coil</keyword>
<dbReference type="EMBL" id="JBHUMM010000032">
    <property type="protein sequence ID" value="MFD2672245.1"/>
    <property type="molecule type" value="Genomic_DNA"/>
</dbReference>
<feature type="signal peptide" evidence="6">
    <location>
        <begin position="1"/>
        <end position="20"/>
    </location>
</feature>
<organism evidence="7 8">
    <name type="scientific">Marinicrinis sediminis</name>
    <dbReference type="NCBI Taxonomy" id="1652465"/>
    <lineage>
        <taxon>Bacteria</taxon>
        <taxon>Bacillati</taxon>
        <taxon>Bacillota</taxon>
        <taxon>Bacilli</taxon>
        <taxon>Bacillales</taxon>
        <taxon>Paenibacillaceae</taxon>
    </lineage>
</organism>
<evidence type="ECO:0000313" key="8">
    <source>
        <dbReference type="Proteomes" id="UP001597497"/>
    </source>
</evidence>
<feature type="compositionally biased region" description="Low complexity" evidence="5">
    <location>
        <begin position="22"/>
        <end position="35"/>
    </location>
</feature>
<comment type="similarity">
    <text evidence="1">Belongs to the bacterial solute-binding protein 1 family.</text>
</comment>
<dbReference type="Pfam" id="PF01547">
    <property type="entry name" value="SBP_bac_1"/>
    <property type="match status" value="1"/>
</dbReference>
<dbReference type="CDD" id="cd14750">
    <property type="entry name" value="PBP2_TMBP"/>
    <property type="match status" value="1"/>
</dbReference>
<keyword evidence="2" id="KW-0813">Transport</keyword>
<dbReference type="InterPro" id="IPR050490">
    <property type="entry name" value="Bact_solute-bd_prot1"/>
</dbReference>
<feature type="coiled-coil region" evidence="4">
    <location>
        <begin position="401"/>
        <end position="428"/>
    </location>
</feature>
<accession>A0ABW5RBX6</accession>
<dbReference type="SUPFAM" id="SSF53850">
    <property type="entry name" value="Periplasmic binding protein-like II"/>
    <property type="match status" value="1"/>
</dbReference>
<feature type="chain" id="PRO_5045458788" evidence="6">
    <location>
        <begin position="21"/>
        <end position="434"/>
    </location>
</feature>
<evidence type="ECO:0000256" key="5">
    <source>
        <dbReference type="SAM" id="MobiDB-lite"/>
    </source>
</evidence>
<dbReference type="Proteomes" id="UP001597497">
    <property type="component" value="Unassembled WGS sequence"/>
</dbReference>
<keyword evidence="3 6" id="KW-0732">Signal</keyword>
<evidence type="ECO:0000256" key="6">
    <source>
        <dbReference type="SAM" id="SignalP"/>
    </source>
</evidence>
<dbReference type="Gene3D" id="3.40.190.10">
    <property type="entry name" value="Periplasmic binding protein-like II"/>
    <property type="match status" value="2"/>
</dbReference>
<dbReference type="PANTHER" id="PTHR43649:SF34">
    <property type="entry name" value="ABC TRANSPORTER PERIPLASMIC-BINDING PROTEIN YCJN-RELATED"/>
    <property type="match status" value="1"/>
</dbReference>
<evidence type="ECO:0000313" key="7">
    <source>
        <dbReference type="EMBL" id="MFD2672245.1"/>
    </source>
</evidence>
<feature type="region of interest" description="Disordered" evidence="5">
    <location>
        <begin position="22"/>
        <end position="43"/>
    </location>
</feature>
<name>A0ABW5RBX6_9BACL</name>
<evidence type="ECO:0000256" key="4">
    <source>
        <dbReference type="SAM" id="Coils"/>
    </source>
</evidence>
<dbReference type="PROSITE" id="PS51257">
    <property type="entry name" value="PROKAR_LIPOPROTEIN"/>
    <property type="match status" value="1"/>
</dbReference>
<dbReference type="RefSeq" id="WP_379929784.1">
    <property type="nucleotide sequence ID" value="NZ_JBHUMM010000032.1"/>
</dbReference>
<evidence type="ECO:0000256" key="2">
    <source>
        <dbReference type="ARBA" id="ARBA00022448"/>
    </source>
</evidence>
<gene>
    <name evidence="7" type="ORF">ACFSUC_11680</name>
</gene>
<comment type="caution">
    <text evidence="7">The sequence shown here is derived from an EMBL/GenBank/DDBJ whole genome shotgun (WGS) entry which is preliminary data.</text>
</comment>
<proteinExistence type="inferred from homology"/>
<reference evidence="8" key="1">
    <citation type="journal article" date="2019" name="Int. J. Syst. Evol. Microbiol.">
        <title>The Global Catalogue of Microorganisms (GCM) 10K type strain sequencing project: providing services to taxonomists for standard genome sequencing and annotation.</title>
        <authorList>
            <consortium name="The Broad Institute Genomics Platform"/>
            <consortium name="The Broad Institute Genome Sequencing Center for Infectious Disease"/>
            <person name="Wu L."/>
            <person name="Ma J."/>
        </authorList>
    </citation>
    <scope>NUCLEOTIDE SEQUENCE [LARGE SCALE GENOMIC DNA]</scope>
    <source>
        <strain evidence="8">KCTC 33676</strain>
    </source>
</reference>